<dbReference type="PANTHER" id="PTHR23073">
    <property type="entry name" value="26S PROTEASOME REGULATORY SUBUNIT"/>
    <property type="match status" value="1"/>
</dbReference>
<evidence type="ECO:0000256" key="2">
    <source>
        <dbReference type="ARBA" id="ARBA00022741"/>
    </source>
</evidence>
<accession>A0A266QDG5</accession>
<keyword evidence="6" id="KW-1185">Reference proteome</keyword>
<reference evidence="6" key="1">
    <citation type="submission" date="2017-05" db="EMBL/GenBank/DDBJ databases">
        <authorList>
            <person name="Barney B.M."/>
        </authorList>
    </citation>
    <scope>NUCLEOTIDE SEQUENCE [LARGE SCALE GENOMIC DNA]</scope>
    <source>
        <strain evidence="6">PSBB022</strain>
    </source>
</reference>
<dbReference type="AlphaFoldDB" id="A0A266QDG5"/>
<dbReference type="InterPro" id="IPR050221">
    <property type="entry name" value="26S_Proteasome_ATPase"/>
</dbReference>
<evidence type="ECO:0000259" key="4">
    <source>
        <dbReference type="SMART" id="SM00382"/>
    </source>
</evidence>
<comment type="similarity">
    <text evidence="1">Belongs to the AAA ATPase family.</text>
</comment>
<organism evidence="5 6">
    <name type="scientific">Cellvibrio mixtus</name>
    <dbReference type="NCBI Taxonomy" id="39650"/>
    <lineage>
        <taxon>Bacteria</taxon>
        <taxon>Pseudomonadati</taxon>
        <taxon>Pseudomonadota</taxon>
        <taxon>Gammaproteobacteria</taxon>
        <taxon>Cellvibrionales</taxon>
        <taxon>Cellvibrionaceae</taxon>
        <taxon>Cellvibrio</taxon>
    </lineage>
</organism>
<dbReference type="EMBL" id="NHNI01000001">
    <property type="protein sequence ID" value="OZY87409.1"/>
    <property type="molecule type" value="Genomic_DNA"/>
</dbReference>
<sequence>MSHNNAASLERELQWFAEVLNLRFTHYFGSPDIQANTADIRTLTPPDISADTSNYAGLVRDYNMGFDERLLFILCLIPHVRPQALDIFFTQSQITGRSYTEFGGWRGKAHSGFLPTAETAVFLLAGQDLQLRFAALQLFDEQHYFLKQRLIKLEHQAAGEPFLNATISVAAEYLHCCTHGQVHKPDYSVEFPAKLITSKLDWSDLVLSQDVMEEIDHLHTWLKQGKNLVNHWQLEKTVKPGYRSLFFGPPGTGKTLTATLLGASVGVDVYRIDLSMVVSKYIGETEKNLAGVFDQAENKNWILFFDEADALFGKRTQTSSSNDRHANQEISYLLQRVEDFPGVVILASNIKANIDEAFARRFQSIIYFPLPDEVERLRLWKNLFPNTQLLADDVNLPALAEKYELSGGSLTNVARYAAIRATRMQRNKIEHADLLQGINKELLKEGRTL</sequence>
<dbReference type="SMART" id="SM00382">
    <property type="entry name" value="AAA"/>
    <property type="match status" value="1"/>
</dbReference>
<evidence type="ECO:0000256" key="3">
    <source>
        <dbReference type="ARBA" id="ARBA00022840"/>
    </source>
</evidence>
<feature type="domain" description="AAA+ ATPase" evidence="4">
    <location>
        <begin position="240"/>
        <end position="372"/>
    </location>
</feature>
<dbReference type="GO" id="GO:0005524">
    <property type="term" value="F:ATP binding"/>
    <property type="evidence" value="ECO:0007669"/>
    <property type="project" value="UniProtKB-KW"/>
</dbReference>
<dbReference type="Gene3D" id="1.10.8.60">
    <property type="match status" value="1"/>
</dbReference>
<dbReference type="CDD" id="cd19481">
    <property type="entry name" value="RecA-like_protease"/>
    <property type="match status" value="1"/>
</dbReference>
<dbReference type="InterPro" id="IPR003959">
    <property type="entry name" value="ATPase_AAA_core"/>
</dbReference>
<keyword evidence="2" id="KW-0547">Nucleotide-binding</keyword>
<dbReference type="Pfam" id="PF00004">
    <property type="entry name" value="AAA"/>
    <property type="match status" value="1"/>
</dbReference>
<dbReference type="SUPFAM" id="SSF52540">
    <property type="entry name" value="P-loop containing nucleoside triphosphate hydrolases"/>
    <property type="match status" value="1"/>
</dbReference>
<dbReference type="Proteomes" id="UP000216101">
    <property type="component" value="Unassembled WGS sequence"/>
</dbReference>
<dbReference type="Gene3D" id="3.40.50.300">
    <property type="entry name" value="P-loop containing nucleotide triphosphate hydrolases"/>
    <property type="match status" value="1"/>
</dbReference>
<gene>
    <name evidence="5" type="ORF">CBP51_10635</name>
</gene>
<name>A0A266QDG5_9GAMM</name>
<evidence type="ECO:0000313" key="5">
    <source>
        <dbReference type="EMBL" id="OZY87409.1"/>
    </source>
</evidence>
<evidence type="ECO:0000313" key="6">
    <source>
        <dbReference type="Proteomes" id="UP000216101"/>
    </source>
</evidence>
<dbReference type="InterPro" id="IPR027417">
    <property type="entry name" value="P-loop_NTPase"/>
</dbReference>
<keyword evidence="3" id="KW-0067">ATP-binding</keyword>
<dbReference type="GO" id="GO:0016887">
    <property type="term" value="F:ATP hydrolysis activity"/>
    <property type="evidence" value="ECO:0007669"/>
    <property type="project" value="InterPro"/>
</dbReference>
<proteinExistence type="inferred from homology"/>
<evidence type="ECO:0000256" key="1">
    <source>
        <dbReference type="ARBA" id="ARBA00006914"/>
    </source>
</evidence>
<comment type="caution">
    <text evidence="5">The sequence shown here is derived from an EMBL/GenBank/DDBJ whole genome shotgun (WGS) entry which is preliminary data.</text>
</comment>
<dbReference type="InterPro" id="IPR003593">
    <property type="entry name" value="AAA+_ATPase"/>
</dbReference>
<dbReference type="STRING" id="1209072.GCA_000766945_03930"/>
<protein>
    <submittedName>
        <fullName evidence="5">AAA family ATPase</fullName>
    </submittedName>
</protein>